<sequence>MMEDGLTFLGCLEFIFSDEKPKHYDFGATKDWLPKSKKFEEWEHGIGTTMTFSHQEMAIYLLFPMWEEAENDTENPDLVEELT</sequence>
<dbReference type="RefSeq" id="WP_212569631.1">
    <property type="nucleotide sequence ID" value="NZ_CP073084.1"/>
</dbReference>
<accession>A0ABX7YIH6</accession>
<organism evidence="1 2">
    <name type="scientific">Streptococcus oriscaviae</name>
    <dbReference type="NCBI Taxonomy" id="2781599"/>
    <lineage>
        <taxon>Bacteria</taxon>
        <taxon>Bacillati</taxon>
        <taxon>Bacillota</taxon>
        <taxon>Bacilli</taxon>
        <taxon>Lactobacillales</taxon>
        <taxon>Streptococcaceae</taxon>
        <taxon>Streptococcus</taxon>
    </lineage>
</organism>
<gene>
    <name evidence="1" type="ORF">INT76_06045</name>
</gene>
<proteinExistence type="predicted"/>
<evidence type="ECO:0000313" key="2">
    <source>
        <dbReference type="Proteomes" id="UP000677616"/>
    </source>
</evidence>
<reference evidence="1 2" key="1">
    <citation type="submission" date="2021-04" db="EMBL/GenBank/DDBJ databases">
        <title>Complete genome sequence of a novel Streptococcus species.</title>
        <authorList>
            <person name="Teng J.L.L."/>
        </authorList>
    </citation>
    <scope>NUCLEOTIDE SEQUENCE [LARGE SCALE GENOMIC DNA]</scope>
    <source>
        <strain evidence="1 2">HKU75</strain>
    </source>
</reference>
<evidence type="ECO:0000313" key="1">
    <source>
        <dbReference type="EMBL" id="QUE53442.1"/>
    </source>
</evidence>
<dbReference type="EMBL" id="CP073084">
    <property type="protein sequence ID" value="QUE53442.1"/>
    <property type="molecule type" value="Genomic_DNA"/>
</dbReference>
<protein>
    <submittedName>
        <fullName evidence="1">Uncharacterized protein</fullName>
    </submittedName>
</protein>
<name>A0ABX7YIH6_9STRE</name>
<dbReference type="Proteomes" id="UP000677616">
    <property type="component" value="Chromosome"/>
</dbReference>
<keyword evidence="2" id="KW-1185">Reference proteome</keyword>